<keyword evidence="2" id="KW-0378">Hydrolase</keyword>
<feature type="domain" description="Metallo-beta-lactamase" evidence="1">
    <location>
        <begin position="20"/>
        <end position="212"/>
    </location>
</feature>
<dbReference type="AlphaFoldDB" id="A0A5D4ME53"/>
<dbReference type="Pfam" id="PF00753">
    <property type="entry name" value="Lactamase_B"/>
    <property type="match status" value="1"/>
</dbReference>
<dbReference type="CDD" id="cd07721">
    <property type="entry name" value="yflN-like_MBL-fold"/>
    <property type="match status" value="1"/>
</dbReference>
<evidence type="ECO:0000259" key="1">
    <source>
        <dbReference type="SMART" id="SM00849"/>
    </source>
</evidence>
<dbReference type="PANTHER" id="PTHR42951">
    <property type="entry name" value="METALLO-BETA-LACTAMASE DOMAIN-CONTAINING"/>
    <property type="match status" value="1"/>
</dbReference>
<dbReference type="SUPFAM" id="SSF56281">
    <property type="entry name" value="Metallo-hydrolase/oxidoreductase"/>
    <property type="match status" value="1"/>
</dbReference>
<name>A0A5D4ME53_9BACI</name>
<dbReference type="SMART" id="SM00849">
    <property type="entry name" value="Lactamase_B"/>
    <property type="match status" value="1"/>
</dbReference>
<dbReference type="EMBL" id="VTEG01000004">
    <property type="protein sequence ID" value="TYR99886.1"/>
    <property type="molecule type" value="Genomic_DNA"/>
</dbReference>
<gene>
    <name evidence="2" type="ORF">FZC84_08710</name>
</gene>
<dbReference type="GO" id="GO:0016787">
    <property type="term" value="F:hydrolase activity"/>
    <property type="evidence" value="ECO:0007669"/>
    <property type="project" value="UniProtKB-KW"/>
</dbReference>
<evidence type="ECO:0000313" key="3">
    <source>
        <dbReference type="Proteomes" id="UP000325182"/>
    </source>
</evidence>
<dbReference type="PANTHER" id="PTHR42951:SF9">
    <property type="entry name" value="METAL-DEPENDENT HYDROLASE"/>
    <property type="match status" value="1"/>
</dbReference>
<dbReference type="InterPro" id="IPR050855">
    <property type="entry name" value="NDM-1-like"/>
</dbReference>
<dbReference type="Proteomes" id="UP000325182">
    <property type="component" value="Unassembled WGS sequence"/>
</dbReference>
<dbReference type="Gene3D" id="3.60.15.10">
    <property type="entry name" value="Ribonuclease Z/Hydroxyacylglutathione hydrolase-like"/>
    <property type="match status" value="1"/>
</dbReference>
<dbReference type="RefSeq" id="WP_148953613.1">
    <property type="nucleotide sequence ID" value="NZ_VTEG01000004.1"/>
</dbReference>
<dbReference type="InterPro" id="IPR036866">
    <property type="entry name" value="RibonucZ/Hydroxyglut_hydro"/>
</dbReference>
<comment type="caution">
    <text evidence="2">The sequence shown here is derived from an EMBL/GenBank/DDBJ whole genome shotgun (WGS) entry which is preliminary data.</text>
</comment>
<proteinExistence type="predicted"/>
<reference evidence="2 3" key="1">
    <citation type="submission" date="2019-08" db="EMBL/GenBank/DDBJ databases">
        <title>Bacillus genomes from the desert of Cuatro Cienegas, Coahuila.</title>
        <authorList>
            <person name="Olmedo-Alvarez G."/>
        </authorList>
    </citation>
    <scope>NUCLEOTIDE SEQUENCE [LARGE SCALE GENOMIC DNA]</scope>
    <source>
        <strain evidence="2 3">CH128b_4D</strain>
    </source>
</reference>
<sequence>MKITKRNSLYQLGFMPDFFPVNCYLVEEEDSLTLIDAALPYSANSILEAAGKIGKPIKRILLTHMHNDHIGALSKIKSSDPAIELWVPKREERIMKGDRSLEPGESQKPIKGGLPKNMNLKADALIKEGDRIGSLIAIETPGHTPGSMSYLDTRDQSLITGDAFQTRGRTVVSGQLVLSFPFPAMAAWCKETALISAEKIKSRNPSLLAAGHGKMLENPAKEIQKAIMSARKKLR</sequence>
<accession>A0A5D4ME53</accession>
<organism evidence="2 3">
    <name type="scientific">Rossellomorea vietnamensis</name>
    <dbReference type="NCBI Taxonomy" id="218284"/>
    <lineage>
        <taxon>Bacteria</taxon>
        <taxon>Bacillati</taxon>
        <taxon>Bacillota</taxon>
        <taxon>Bacilli</taxon>
        <taxon>Bacillales</taxon>
        <taxon>Bacillaceae</taxon>
        <taxon>Rossellomorea</taxon>
    </lineage>
</organism>
<protein>
    <submittedName>
        <fullName evidence="2">MBL fold metallo-hydrolase</fullName>
    </submittedName>
</protein>
<dbReference type="InterPro" id="IPR001279">
    <property type="entry name" value="Metallo-B-lactamas"/>
</dbReference>
<evidence type="ECO:0000313" key="2">
    <source>
        <dbReference type="EMBL" id="TYR99886.1"/>
    </source>
</evidence>